<evidence type="ECO:0000259" key="6">
    <source>
        <dbReference type="PROSITE" id="PS50113"/>
    </source>
</evidence>
<dbReference type="PROSITE" id="PS50887">
    <property type="entry name" value="GGDEF"/>
    <property type="match status" value="1"/>
</dbReference>
<name>A0A364NN19_9GAMM</name>
<dbReference type="SUPFAM" id="SSF53850">
    <property type="entry name" value="Periplasmic binding protein-like II"/>
    <property type="match status" value="2"/>
</dbReference>
<dbReference type="Proteomes" id="UP000250744">
    <property type="component" value="Unassembled WGS sequence"/>
</dbReference>
<dbReference type="GO" id="GO:0005886">
    <property type="term" value="C:plasma membrane"/>
    <property type="evidence" value="ECO:0007669"/>
    <property type="project" value="TreeGrafter"/>
</dbReference>
<dbReference type="FunFam" id="3.30.70.270:FF:000001">
    <property type="entry name" value="Diguanylate cyclase domain protein"/>
    <property type="match status" value="1"/>
</dbReference>
<keyword evidence="4" id="KW-0472">Membrane</keyword>
<evidence type="ECO:0000256" key="4">
    <source>
        <dbReference type="SAM" id="Phobius"/>
    </source>
</evidence>
<feature type="signal peptide" evidence="5">
    <location>
        <begin position="1"/>
        <end position="25"/>
    </location>
</feature>
<dbReference type="InterPro" id="IPR035965">
    <property type="entry name" value="PAS-like_dom_sf"/>
</dbReference>
<dbReference type="Pfam" id="PF13426">
    <property type="entry name" value="PAS_9"/>
    <property type="match status" value="1"/>
</dbReference>
<dbReference type="PANTHER" id="PTHR45138:SF9">
    <property type="entry name" value="DIGUANYLATE CYCLASE DGCM-RELATED"/>
    <property type="match status" value="1"/>
</dbReference>
<dbReference type="GO" id="GO:1902201">
    <property type="term" value="P:negative regulation of bacterial-type flagellum-dependent cell motility"/>
    <property type="evidence" value="ECO:0007669"/>
    <property type="project" value="TreeGrafter"/>
</dbReference>
<keyword evidence="4" id="KW-0812">Transmembrane</keyword>
<keyword evidence="5" id="KW-0732">Signal</keyword>
<comment type="cofactor">
    <cofactor evidence="1">
        <name>Mg(2+)</name>
        <dbReference type="ChEBI" id="CHEBI:18420"/>
    </cofactor>
</comment>
<keyword evidence="9" id="KW-1185">Reference proteome</keyword>
<dbReference type="NCBIfam" id="TIGR00229">
    <property type="entry name" value="sensory_box"/>
    <property type="match status" value="1"/>
</dbReference>
<dbReference type="CDD" id="cd00130">
    <property type="entry name" value="PAS"/>
    <property type="match status" value="1"/>
</dbReference>
<dbReference type="SMART" id="SM00062">
    <property type="entry name" value="PBPb"/>
    <property type="match status" value="1"/>
</dbReference>
<dbReference type="CDD" id="cd01007">
    <property type="entry name" value="PBP2_BvgS_HisK_like"/>
    <property type="match status" value="1"/>
</dbReference>
<dbReference type="RefSeq" id="WP_112158614.1">
    <property type="nucleotide sequence ID" value="NZ_QKRX01000004.1"/>
</dbReference>
<organism evidence="8 9">
    <name type="scientific">Nitrincola tibetensis</name>
    <dbReference type="NCBI Taxonomy" id="2219697"/>
    <lineage>
        <taxon>Bacteria</taxon>
        <taxon>Pseudomonadati</taxon>
        <taxon>Pseudomonadota</taxon>
        <taxon>Gammaproteobacteria</taxon>
        <taxon>Oceanospirillales</taxon>
        <taxon>Oceanospirillaceae</taxon>
        <taxon>Nitrincola</taxon>
    </lineage>
</organism>
<dbReference type="Gene3D" id="3.30.450.20">
    <property type="entry name" value="PAS domain"/>
    <property type="match status" value="1"/>
</dbReference>
<dbReference type="NCBIfam" id="TIGR00254">
    <property type="entry name" value="GGDEF"/>
    <property type="match status" value="1"/>
</dbReference>
<dbReference type="Pfam" id="PF00497">
    <property type="entry name" value="SBP_bac_3"/>
    <property type="match status" value="1"/>
</dbReference>
<evidence type="ECO:0000259" key="7">
    <source>
        <dbReference type="PROSITE" id="PS50887"/>
    </source>
</evidence>
<comment type="catalytic activity">
    <reaction evidence="3">
        <text>2 GTP = 3',3'-c-di-GMP + 2 diphosphate</text>
        <dbReference type="Rhea" id="RHEA:24898"/>
        <dbReference type="ChEBI" id="CHEBI:33019"/>
        <dbReference type="ChEBI" id="CHEBI:37565"/>
        <dbReference type="ChEBI" id="CHEBI:58805"/>
        <dbReference type="EC" id="2.7.7.65"/>
    </reaction>
</comment>
<gene>
    <name evidence="8" type="ORF">DN062_06960</name>
</gene>
<dbReference type="PROSITE" id="PS50113">
    <property type="entry name" value="PAC"/>
    <property type="match status" value="1"/>
</dbReference>
<accession>A0A364NN19</accession>
<proteinExistence type="predicted"/>
<dbReference type="SMART" id="SM00267">
    <property type="entry name" value="GGDEF"/>
    <property type="match status" value="1"/>
</dbReference>
<evidence type="ECO:0000313" key="8">
    <source>
        <dbReference type="EMBL" id="RAU18509.1"/>
    </source>
</evidence>
<dbReference type="Gene3D" id="3.30.70.270">
    <property type="match status" value="1"/>
</dbReference>
<feature type="domain" description="GGDEF" evidence="7">
    <location>
        <begin position="750"/>
        <end position="886"/>
    </location>
</feature>
<reference evidence="8 9" key="1">
    <citation type="submission" date="2018-06" db="EMBL/GenBank/DDBJ databases">
        <title>Nitrincola tibetense sp. nov., isolated from Lake XuguoCo on Tibetan Plateau.</title>
        <authorList>
            <person name="Xing P."/>
        </authorList>
    </citation>
    <scope>NUCLEOTIDE SEQUENCE [LARGE SCALE GENOMIC DNA]</scope>
    <source>
        <strain evidence="9">xg18</strain>
    </source>
</reference>
<keyword evidence="4" id="KW-1133">Transmembrane helix</keyword>
<dbReference type="InterPro" id="IPR000160">
    <property type="entry name" value="GGDEF_dom"/>
</dbReference>
<evidence type="ECO:0000256" key="1">
    <source>
        <dbReference type="ARBA" id="ARBA00001946"/>
    </source>
</evidence>
<feature type="domain" description="PAC" evidence="6">
    <location>
        <begin position="670"/>
        <end position="722"/>
    </location>
</feature>
<comment type="caution">
    <text evidence="8">The sequence shown here is derived from an EMBL/GenBank/DDBJ whole genome shotgun (WGS) entry which is preliminary data.</text>
</comment>
<dbReference type="EMBL" id="QKRX01000004">
    <property type="protein sequence ID" value="RAU18509.1"/>
    <property type="molecule type" value="Genomic_DNA"/>
</dbReference>
<dbReference type="SUPFAM" id="SSF55073">
    <property type="entry name" value="Nucleotide cyclase"/>
    <property type="match status" value="1"/>
</dbReference>
<dbReference type="EC" id="2.7.7.65" evidence="2"/>
<dbReference type="PANTHER" id="PTHR45138">
    <property type="entry name" value="REGULATORY COMPONENTS OF SENSORY TRANSDUCTION SYSTEM"/>
    <property type="match status" value="1"/>
</dbReference>
<dbReference type="InterPro" id="IPR043128">
    <property type="entry name" value="Rev_trsase/Diguanyl_cyclase"/>
</dbReference>
<dbReference type="CDD" id="cd01949">
    <property type="entry name" value="GGDEF"/>
    <property type="match status" value="1"/>
</dbReference>
<dbReference type="InterPro" id="IPR050469">
    <property type="entry name" value="Diguanylate_Cyclase"/>
</dbReference>
<dbReference type="InterPro" id="IPR000700">
    <property type="entry name" value="PAS-assoc_C"/>
</dbReference>
<evidence type="ECO:0000313" key="9">
    <source>
        <dbReference type="Proteomes" id="UP000250744"/>
    </source>
</evidence>
<sequence>MKLKYICINLIVLVSLLSLGKAAFANTSESLTPVSVQINWHHQFQFAGFYAAIAKGYYQDAGLDVTIKSWQPGINIREEVVSGRATFGTSYSSVVADFIKGHPIKAVMTSFQYSPMVLLSQEPITELSQLSGKNVSHYNNLQILALLNRAEPEVEEPTQTYPPTGNLDDFILGRVNLYGAYETNEPFQLNELGERYYLVKPGDFGINSAEDLVIVSQEFATESPDIVDQFRQATIAGWQYAVTHQAEIVDYILANYPVIKSRQALLFEARATTKYVRTGEIPIGSLDPARLMATAAESRDVGLITAKELQRFNPEDLIASRPDANALTQAEKLYLIQNPIIKIGNDINWAPFEFVDEHGEFKGIVADYFKLFEQRLGVTFQPVVDTKWSNVVSMMQSRELDMLTAVTPTPERKAYLNFTTSYLSFPMVLVGNQSTLFINDYSELTGKRVAVVRDYWSHEYLRNNHPEVELVLVDDVTEGLKAVINGQALVYSGNLAVINYTQQNLGITGLQVVGQSNQRFELAVAVHKDNPLLLSIMQKTLNNLTPEEKGQIYTNWISLEMLTRLDRRQIFYITLIVSALLFLMLVWVLIYRFQKKRLQKYIYQVNDLSYASAIDPKTYKILWVSKRYRELTGYSEKELKRISCTDAANPENMPKDTQSILTQVISGISWTGEVEGKTKHGFVYWVELTLSPQKSMFGDIHQILVTRVNITDKKRIEELSIKDELTKLHNRRYLTQIFPAEIRRIQRKNNHVALALFDLDHFKLINDNYGHEFGDDILRRIAGLATEYFNRGDDFLFRLGGEEFLIITNDTTLENFEAHLQDFCAGLFALKIENQGTEHGFLTLSIGAGVWPAAEVSNFTDVYAPLDKALYQAKHQGRNQVVMVKHD</sequence>
<protein>
    <recommendedName>
        <fullName evidence="2">diguanylate cyclase</fullName>
        <ecNumber evidence="2">2.7.7.65</ecNumber>
    </recommendedName>
</protein>
<dbReference type="Pfam" id="PF00990">
    <property type="entry name" value="GGDEF"/>
    <property type="match status" value="1"/>
</dbReference>
<feature type="transmembrane region" description="Helical" evidence="4">
    <location>
        <begin position="570"/>
        <end position="591"/>
    </location>
</feature>
<dbReference type="GO" id="GO:0043709">
    <property type="term" value="P:cell adhesion involved in single-species biofilm formation"/>
    <property type="evidence" value="ECO:0007669"/>
    <property type="project" value="TreeGrafter"/>
</dbReference>
<dbReference type="SUPFAM" id="SSF55785">
    <property type="entry name" value="PYP-like sensor domain (PAS domain)"/>
    <property type="match status" value="1"/>
</dbReference>
<evidence type="ECO:0000256" key="2">
    <source>
        <dbReference type="ARBA" id="ARBA00012528"/>
    </source>
</evidence>
<dbReference type="InterPro" id="IPR029787">
    <property type="entry name" value="Nucleotide_cyclase"/>
</dbReference>
<dbReference type="GO" id="GO:0052621">
    <property type="term" value="F:diguanylate cyclase activity"/>
    <property type="evidence" value="ECO:0007669"/>
    <property type="project" value="UniProtKB-EC"/>
</dbReference>
<dbReference type="InterPro" id="IPR000014">
    <property type="entry name" value="PAS"/>
</dbReference>
<dbReference type="Pfam" id="PF09084">
    <property type="entry name" value="NMT1"/>
    <property type="match status" value="1"/>
</dbReference>
<feature type="chain" id="PRO_5016817016" description="diguanylate cyclase" evidence="5">
    <location>
        <begin position="26"/>
        <end position="887"/>
    </location>
</feature>
<dbReference type="Gene3D" id="3.40.190.10">
    <property type="entry name" value="Periplasmic binding protein-like II"/>
    <property type="match status" value="4"/>
</dbReference>
<dbReference type="AlphaFoldDB" id="A0A364NN19"/>
<evidence type="ECO:0000256" key="3">
    <source>
        <dbReference type="ARBA" id="ARBA00034247"/>
    </source>
</evidence>
<dbReference type="InterPro" id="IPR015168">
    <property type="entry name" value="SsuA/THI5"/>
</dbReference>
<dbReference type="InterPro" id="IPR001638">
    <property type="entry name" value="Solute-binding_3/MltF_N"/>
</dbReference>
<evidence type="ECO:0000256" key="5">
    <source>
        <dbReference type="SAM" id="SignalP"/>
    </source>
</evidence>
<dbReference type="OrthoDB" id="9180959at2"/>